<protein>
    <submittedName>
        <fullName evidence="1">Uncharacterized protein</fullName>
    </submittedName>
</protein>
<accession>A0A165PMS6</accession>
<dbReference type="AlphaFoldDB" id="A0A165PMS6"/>
<sequence length="113" mass="12331">MTCTPSMCLISRYLAGLLSPQRKASAPAAVVRLTDSEGRDSAKIQQHSRPARSYTKPADKVTVSVASYCLLPCSVLRSLVSWCHSLSVLTRPTLWLCVCPVCQSGFVPLRFVC</sequence>
<evidence type="ECO:0000313" key="2">
    <source>
        <dbReference type="Proteomes" id="UP000076727"/>
    </source>
</evidence>
<reference evidence="1 2" key="1">
    <citation type="journal article" date="2016" name="Mol. Biol. Evol.">
        <title>Comparative Genomics of Early-Diverging Mushroom-Forming Fungi Provides Insights into the Origins of Lignocellulose Decay Capabilities.</title>
        <authorList>
            <person name="Nagy L.G."/>
            <person name="Riley R."/>
            <person name="Tritt A."/>
            <person name="Adam C."/>
            <person name="Daum C."/>
            <person name="Floudas D."/>
            <person name="Sun H."/>
            <person name="Yadav J.S."/>
            <person name="Pangilinan J."/>
            <person name="Larsson K.H."/>
            <person name="Matsuura K."/>
            <person name="Barry K."/>
            <person name="Labutti K."/>
            <person name="Kuo R."/>
            <person name="Ohm R.A."/>
            <person name="Bhattacharya S.S."/>
            <person name="Shirouzu T."/>
            <person name="Yoshinaga Y."/>
            <person name="Martin F.M."/>
            <person name="Grigoriev I.V."/>
            <person name="Hibbett D.S."/>
        </authorList>
    </citation>
    <scope>NUCLEOTIDE SEQUENCE [LARGE SCALE GENOMIC DNA]</scope>
    <source>
        <strain evidence="1 2">L-15889</strain>
    </source>
</reference>
<dbReference type="EMBL" id="KV429067">
    <property type="protein sequence ID" value="KZT68402.1"/>
    <property type="molecule type" value="Genomic_DNA"/>
</dbReference>
<name>A0A165PMS6_9APHY</name>
<keyword evidence="2" id="KW-1185">Reference proteome</keyword>
<proteinExistence type="predicted"/>
<dbReference type="Proteomes" id="UP000076727">
    <property type="component" value="Unassembled WGS sequence"/>
</dbReference>
<gene>
    <name evidence="1" type="ORF">DAEQUDRAFT_333776</name>
</gene>
<evidence type="ECO:0000313" key="1">
    <source>
        <dbReference type="EMBL" id="KZT68402.1"/>
    </source>
</evidence>
<organism evidence="1 2">
    <name type="scientific">Daedalea quercina L-15889</name>
    <dbReference type="NCBI Taxonomy" id="1314783"/>
    <lineage>
        <taxon>Eukaryota</taxon>
        <taxon>Fungi</taxon>
        <taxon>Dikarya</taxon>
        <taxon>Basidiomycota</taxon>
        <taxon>Agaricomycotina</taxon>
        <taxon>Agaricomycetes</taxon>
        <taxon>Polyporales</taxon>
        <taxon>Fomitopsis</taxon>
    </lineage>
</organism>